<accession>A0A0M0LLV2</accession>
<name>A0A0M0LLV2_9BACL</name>
<sequence>MDPRKVFLIELHEIIKDYSEIRNQLVDPSEDNIIWDEFKLSKEEVNALKKYNFDDVALSAIEKTVRDTILGAFHDAFALLDAVADPNIVEVDKTWLGLALSERELNEEEENEEFLHDEIYGAYWDWLEQRNKDK</sequence>
<proteinExistence type="predicted"/>
<reference evidence="2" key="1">
    <citation type="submission" date="2015-08" db="EMBL/GenBank/DDBJ databases">
        <title>Fjat-10028 dsm 16317.</title>
        <authorList>
            <person name="Liu B."/>
            <person name="Wang J."/>
            <person name="Zhu Y."/>
            <person name="Liu G."/>
            <person name="Chen Q."/>
            <person name="Chen Z."/>
            <person name="Lan J."/>
            <person name="Che J."/>
            <person name="Ge C."/>
            <person name="Shi H."/>
            <person name="Pan Z."/>
            <person name="Liu X."/>
        </authorList>
    </citation>
    <scope>NUCLEOTIDE SEQUENCE [LARGE SCALE GENOMIC DNA]</scope>
    <source>
        <strain evidence="2">DSM 16317</strain>
    </source>
</reference>
<dbReference type="Proteomes" id="UP000036867">
    <property type="component" value="Unassembled WGS sequence"/>
</dbReference>
<dbReference type="EMBL" id="LILB01000001">
    <property type="protein sequence ID" value="KOO51698.1"/>
    <property type="molecule type" value="Genomic_DNA"/>
</dbReference>
<dbReference type="OrthoDB" id="2950541at2"/>
<comment type="caution">
    <text evidence="1">The sequence shown here is derived from an EMBL/GenBank/DDBJ whole genome shotgun (WGS) entry which is preliminary data.</text>
</comment>
<evidence type="ECO:0000313" key="2">
    <source>
        <dbReference type="Proteomes" id="UP000036867"/>
    </source>
</evidence>
<organism evidence="1 2">
    <name type="scientific">Viridibacillus arvi</name>
    <dbReference type="NCBI Taxonomy" id="263475"/>
    <lineage>
        <taxon>Bacteria</taxon>
        <taxon>Bacillati</taxon>
        <taxon>Bacillota</taxon>
        <taxon>Bacilli</taxon>
        <taxon>Bacillales</taxon>
        <taxon>Caryophanaceae</taxon>
        <taxon>Viridibacillus</taxon>
    </lineage>
</organism>
<gene>
    <name evidence="1" type="ORF">AMD00_04375</name>
</gene>
<dbReference type="RefSeq" id="WP_053415853.1">
    <property type="nucleotide sequence ID" value="NZ_LILB01000001.1"/>
</dbReference>
<protein>
    <submittedName>
        <fullName evidence="1">Uncharacterized protein</fullName>
    </submittedName>
</protein>
<dbReference type="GeneID" id="301135338"/>
<evidence type="ECO:0000313" key="1">
    <source>
        <dbReference type="EMBL" id="KOO51698.1"/>
    </source>
</evidence>
<keyword evidence="2" id="KW-1185">Reference proteome</keyword>
<dbReference type="AlphaFoldDB" id="A0A0M0LLV2"/>